<feature type="compositionally biased region" description="Basic and acidic residues" evidence="1">
    <location>
        <begin position="54"/>
        <end position="68"/>
    </location>
</feature>
<proteinExistence type="predicted"/>
<dbReference type="AlphaFoldDB" id="A0A9X9Q818"/>
<protein>
    <submittedName>
        <fullName evidence="2">Uncharacterized protein</fullName>
    </submittedName>
</protein>
<organism evidence="2 3">
    <name type="scientific">Gulo gulo</name>
    <name type="common">Wolverine</name>
    <name type="synonym">Gluton</name>
    <dbReference type="NCBI Taxonomy" id="48420"/>
    <lineage>
        <taxon>Eukaryota</taxon>
        <taxon>Metazoa</taxon>
        <taxon>Chordata</taxon>
        <taxon>Craniata</taxon>
        <taxon>Vertebrata</taxon>
        <taxon>Euteleostomi</taxon>
        <taxon>Mammalia</taxon>
        <taxon>Eutheria</taxon>
        <taxon>Laurasiatheria</taxon>
        <taxon>Carnivora</taxon>
        <taxon>Caniformia</taxon>
        <taxon>Musteloidea</taxon>
        <taxon>Mustelidae</taxon>
        <taxon>Guloninae</taxon>
        <taxon>Gulo</taxon>
    </lineage>
</organism>
<keyword evidence="3" id="KW-1185">Reference proteome</keyword>
<accession>A0A9X9Q818</accession>
<gene>
    <name evidence="2" type="ORF">BN2614_LOCUS1</name>
</gene>
<feature type="region of interest" description="Disordered" evidence="1">
    <location>
        <begin position="43"/>
        <end position="68"/>
    </location>
</feature>
<comment type="caution">
    <text evidence="2">The sequence shown here is derived from an EMBL/GenBank/DDBJ whole genome shotgun (WGS) entry which is preliminary data.</text>
</comment>
<dbReference type="EMBL" id="CYRY02043993">
    <property type="protein sequence ID" value="VCX38696.1"/>
    <property type="molecule type" value="Genomic_DNA"/>
</dbReference>
<feature type="non-terminal residue" evidence="2">
    <location>
        <position position="1"/>
    </location>
</feature>
<dbReference type="Proteomes" id="UP000269945">
    <property type="component" value="Unassembled WGS sequence"/>
</dbReference>
<evidence type="ECO:0000256" key="1">
    <source>
        <dbReference type="SAM" id="MobiDB-lite"/>
    </source>
</evidence>
<sequence length="68" mass="6993">LQGESEVPACQGGPCWPCPLHALLGTRLVGQIGLGQGMFKLGARPRTSPVGEVLRSELPDRDSPGAAG</sequence>
<reference evidence="2 3" key="1">
    <citation type="submission" date="2018-10" db="EMBL/GenBank/DDBJ databases">
        <authorList>
            <person name="Ekblom R."/>
            <person name="Jareborg N."/>
        </authorList>
    </citation>
    <scope>NUCLEOTIDE SEQUENCE [LARGE SCALE GENOMIC DNA]</scope>
    <source>
        <tissue evidence="2">Muscle</tissue>
    </source>
</reference>
<name>A0A9X9Q818_GULGU</name>
<evidence type="ECO:0000313" key="2">
    <source>
        <dbReference type="EMBL" id="VCX38696.1"/>
    </source>
</evidence>
<evidence type="ECO:0000313" key="3">
    <source>
        <dbReference type="Proteomes" id="UP000269945"/>
    </source>
</evidence>